<gene>
    <name evidence="2" type="ORF">NCTC11801_00384</name>
</gene>
<dbReference type="PANTHER" id="PTHR35339">
    <property type="entry name" value="LINALOOL DEHYDRATASE_ISOMERASE DOMAIN-CONTAINING PROTEIN"/>
    <property type="match status" value="1"/>
</dbReference>
<proteinExistence type="predicted"/>
<evidence type="ECO:0000313" key="2">
    <source>
        <dbReference type="EMBL" id="SUC29487.1"/>
    </source>
</evidence>
<name>A0A379FLC4_PRORE</name>
<dbReference type="Proteomes" id="UP000254208">
    <property type="component" value="Unassembled WGS sequence"/>
</dbReference>
<dbReference type="InterPro" id="IPR049349">
    <property type="entry name" value="DUF2264_N"/>
</dbReference>
<accession>A0A379FLC4</accession>
<dbReference type="EMBL" id="UGTZ01000001">
    <property type="protein sequence ID" value="SUC29487.1"/>
    <property type="molecule type" value="Genomic_DNA"/>
</dbReference>
<reference evidence="2 3" key="1">
    <citation type="submission" date="2018-06" db="EMBL/GenBank/DDBJ databases">
        <authorList>
            <consortium name="Pathogen Informatics"/>
            <person name="Doyle S."/>
        </authorList>
    </citation>
    <scope>NUCLEOTIDE SEQUENCE [LARGE SCALE GENOMIC DNA]</scope>
    <source>
        <strain evidence="2 3">NCTC11801</strain>
    </source>
</reference>
<dbReference type="Pfam" id="PF10022">
    <property type="entry name" value="DUF2264"/>
    <property type="match status" value="1"/>
</dbReference>
<protein>
    <submittedName>
        <fullName evidence="2">Uncharacterized protein conserved in bacteria</fullName>
    </submittedName>
</protein>
<dbReference type="AlphaFoldDB" id="A0A379FLC4"/>
<dbReference type="InterPro" id="IPR016624">
    <property type="entry name" value="UCP014753"/>
</dbReference>
<feature type="domain" description="DUF2264" evidence="1">
    <location>
        <begin position="3"/>
        <end position="75"/>
    </location>
</feature>
<organism evidence="2 3">
    <name type="scientific">Providencia rettgeri</name>
    <dbReference type="NCBI Taxonomy" id="587"/>
    <lineage>
        <taxon>Bacteria</taxon>
        <taxon>Pseudomonadati</taxon>
        <taxon>Pseudomonadota</taxon>
        <taxon>Gammaproteobacteria</taxon>
        <taxon>Enterobacterales</taxon>
        <taxon>Morganellaceae</taxon>
        <taxon>Providencia</taxon>
    </lineage>
</organism>
<sequence>MHFLHGTDPNHKGYWGKLDNYDQKICESADLALTLWLSREWVWEKLDTPAQQQIITWFEQVNHCDIVDNKLAPFSTYRAICDPSTHRPRYYCNVAV</sequence>
<evidence type="ECO:0000313" key="3">
    <source>
        <dbReference type="Proteomes" id="UP000254208"/>
    </source>
</evidence>
<evidence type="ECO:0000259" key="1">
    <source>
        <dbReference type="Pfam" id="PF10022"/>
    </source>
</evidence>
<dbReference type="PANTHER" id="PTHR35339:SF4">
    <property type="entry name" value="LINALOOL DEHYDRATASE_ISOMERASE DOMAIN-CONTAINING PROTEIN"/>
    <property type="match status" value="1"/>
</dbReference>